<dbReference type="OrthoDB" id="9798676at2"/>
<protein>
    <recommendedName>
        <fullName evidence="1">Beta-ketoacyl synthase-like N-terminal domain-containing protein</fullName>
    </recommendedName>
</protein>
<dbReference type="InterPro" id="IPR014030">
    <property type="entry name" value="Ketoacyl_synth_N"/>
</dbReference>
<name>A0A8J2Z5R6_9GAMM</name>
<sequence>MTSFTFNLRHFSGMAPTLNTVDEWQKWHACKQDLPNSGEIATTHIPASLKRRSSLGVKQALEVALACFAQSEENLEINYTVFASQHGEVNRVQSLLRQIAQKELLSPMDFSQSVHNTASGLLSLSQGIKTNINSIAGGKDTFFMAVIEALTYLQLNPHSRVLLVIYDEPLAESYKSYNCDYDQQYACAFVMDNYAHTTKEGFTCRLDLSPSTKAEIKKDIAAQTAVFPPALVFLAWVYDEFDNNLKQDSAFWQFNWYKNNGE</sequence>
<reference evidence="2" key="2">
    <citation type="submission" date="2020-09" db="EMBL/GenBank/DDBJ databases">
        <authorList>
            <person name="Sun Q."/>
            <person name="Zhou Y."/>
        </authorList>
    </citation>
    <scope>NUCLEOTIDE SEQUENCE</scope>
    <source>
        <strain evidence="2">CGMCC 1.15758</strain>
    </source>
</reference>
<feature type="domain" description="Beta-ketoacyl synthase-like N-terminal" evidence="1">
    <location>
        <begin position="24"/>
        <end position="239"/>
    </location>
</feature>
<dbReference type="RefSeq" id="WP_117003431.1">
    <property type="nucleotide sequence ID" value="NZ_BMJS01000027.1"/>
</dbReference>
<evidence type="ECO:0000313" key="3">
    <source>
        <dbReference type="Proteomes" id="UP000636949"/>
    </source>
</evidence>
<dbReference type="Pfam" id="PF13723">
    <property type="entry name" value="Ketoacyl-synt_2"/>
    <property type="match status" value="1"/>
</dbReference>
<dbReference type="AlphaFoldDB" id="A0A8J2Z5R6"/>
<reference evidence="2" key="1">
    <citation type="journal article" date="2014" name="Int. J. Syst. Evol. Microbiol.">
        <title>Complete genome sequence of Corynebacterium casei LMG S-19264T (=DSM 44701T), isolated from a smear-ripened cheese.</title>
        <authorList>
            <consortium name="US DOE Joint Genome Institute (JGI-PGF)"/>
            <person name="Walter F."/>
            <person name="Albersmeier A."/>
            <person name="Kalinowski J."/>
            <person name="Ruckert C."/>
        </authorList>
    </citation>
    <scope>NUCLEOTIDE SEQUENCE</scope>
    <source>
        <strain evidence="2">CGMCC 1.15758</strain>
    </source>
</reference>
<keyword evidence="3" id="KW-1185">Reference proteome</keyword>
<gene>
    <name evidence="2" type="ORF">GCM10010995_21050</name>
</gene>
<dbReference type="Proteomes" id="UP000636949">
    <property type="component" value="Unassembled WGS sequence"/>
</dbReference>
<proteinExistence type="predicted"/>
<comment type="caution">
    <text evidence="2">The sequence shown here is derived from an EMBL/GenBank/DDBJ whole genome shotgun (WGS) entry which is preliminary data.</text>
</comment>
<evidence type="ECO:0000259" key="1">
    <source>
        <dbReference type="Pfam" id="PF13723"/>
    </source>
</evidence>
<dbReference type="EMBL" id="BMJS01000027">
    <property type="protein sequence ID" value="GGG03415.1"/>
    <property type="molecule type" value="Genomic_DNA"/>
</dbReference>
<organism evidence="2 3">
    <name type="scientific">Cysteiniphilum litorale</name>
    <dbReference type="NCBI Taxonomy" id="2056700"/>
    <lineage>
        <taxon>Bacteria</taxon>
        <taxon>Pseudomonadati</taxon>
        <taxon>Pseudomonadota</taxon>
        <taxon>Gammaproteobacteria</taxon>
        <taxon>Thiotrichales</taxon>
        <taxon>Fastidiosibacteraceae</taxon>
        <taxon>Cysteiniphilum</taxon>
    </lineage>
</organism>
<evidence type="ECO:0000313" key="2">
    <source>
        <dbReference type="EMBL" id="GGG03415.1"/>
    </source>
</evidence>
<accession>A0A8J2Z5R6</accession>